<sequence length="78" mass="8855">MLDEYLYSLPITHQHQNKILYQAEVIKQTLINYDAPRIAILGCGSGIDLSLVEDMILKSNAVIYINDQDKDVSISIQF</sequence>
<evidence type="ECO:0000313" key="1">
    <source>
        <dbReference type="EMBL" id="BCA94614.1"/>
    </source>
</evidence>
<accession>A0A6F8T1Q6</accession>
<name>A0A6F8T1Q6_9GAMM</name>
<dbReference type="Proteomes" id="UP000502894">
    <property type="component" value="Chromosome"/>
</dbReference>
<proteinExistence type="predicted"/>
<dbReference type="KEGG" id="lant:TUM19329_09750"/>
<dbReference type="EMBL" id="AP022839">
    <property type="protein sequence ID" value="BCA94614.1"/>
    <property type="molecule type" value="Genomic_DNA"/>
</dbReference>
<evidence type="ECO:0000313" key="2">
    <source>
        <dbReference type="Proteomes" id="UP000502894"/>
    </source>
</evidence>
<dbReference type="RefSeq" id="WP_173236459.1">
    <property type="nucleotide sequence ID" value="NZ_AP022839.1"/>
</dbReference>
<gene>
    <name evidence="1" type="ORF">TUM19329_09750</name>
</gene>
<keyword evidence="2" id="KW-1185">Reference proteome</keyword>
<organism evidence="1 2">
    <name type="scientific">Legionella antarctica</name>
    <dbReference type="NCBI Taxonomy" id="2708020"/>
    <lineage>
        <taxon>Bacteria</taxon>
        <taxon>Pseudomonadati</taxon>
        <taxon>Pseudomonadota</taxon>
        <taxon>Gammaproteobacteria</taxon>
        <taxon>Legionellales</taxon>
        <taxon>Legionellaceae</taxon>
        <taxon>Legionella</taxon>
    </lineage>
</organism>
<reference evidence="1" key="1">
    <citation type="journal article" date="2020" name="Microbiol. Resour. Announc.">
        <title>Complete Genome Sequence of Novel Psychrotolerant Legionella Strain TUM19329, Isolated from Antarctic Lake Sediment.</title>
        <authorList>
            <person name="Shimada S."/>
            <person name="Nakai R."/>
            <person name="Aoki K."/>
            <person name="Shimoeda N."/>
            <person name="Ohno G."/>
            <person name="Miyazaki Y."/>
            <person name="Kudoh S."/>
            <person name="Imura S."/>
            <person name="Watanabe K."/>
            <person name="Ishii Y."/>
            <person name="Tateda K."/>
        </authorList>
    </citation>
    <scope>NUCLEOTIDE SEQUENCE [LARGE SCALE GENOMIC DNA]</scope>
    <source>
        <strain evidence="1">TUM19329</strain>
    </source>
</reference>
<dbReference type="AlphaFoldDB" id="A0A6F8T1Q6"/>
<protein>
    <submittedName>
        <fullName evidence="1">Uncharacterized protein</fullName>
    </submittedName>
</protein>